<reference evidence="2 3" key="2">
    <citation type="journal article" date="2013" name="Stand. Genomic Sci.">
        <title>Complete genome sequence of Halorhodospira halophila SL1.</title>
        <authorList>
            <person name="Challacombe J.F."/>
            <person name="Majid S."/>
            <person name="Deole R."/>
            <person name="Brettin T.S."/>
            <person name="Bruce D."/>
            <person name="Delano S.F."/>
            <person name="Detter J.C."/>
            <person name="Gleasner C.D."/>
            <person name="Han C.S."/>
            <person name="Misra M."/>
            <person name="Reitenga K.G."/>
            <person name="Mikhailova N."/>
            <person name="Woyke T."/>
            <person name="Pitluck S."/>
            <person name="Nolan M."/>
            <person name="Land M.L."/>
            <person name="Saunders E."/>
            <person name="Tapia R."/>
            <person name="Lapidus A."/>
            <person name="Ivanova N."/>
            <person name="Hoff W.D."/>
        </authorList>
    </citation>
    <scope>NUCLEOTIDE SEQUENCE [LARGE SCALE GENOMIC DNA]</scope>
    <source>
        <strain evidence="3">DSM 244 / SL1</strain>
    </source>
</reference>
<name>A1WUV3_HALHL</name>
<proteinExistence type="predicted"/>
<feature type="compositionally biased region" description="Low complexity" evidence="1">
    <location>
        <begin position="124"/>
        <end position="144"/>
    </location>
</feature>
<reference evidence="3" key="1">
    <citation type="submission" date="2006-12" db="EMBL/GenBank/DDBJ databases">
        <title>Complete sequence of Halorhodospira halophila SL1.</title>
        <authorList>
            <consortium name="US DOE Joint Genome Institute"/>
            <person name="Copeland A."/>
            <person name="Lucas S."/>
            <person name="Lapidus A."/>
            <person name="Barry K."/>
            <person name="Detter J.C."/>
            <person name="Glavina del Rio T."/>
            <person name="Hammon N."/>
            <person name="Israni S."/>
            <person name="Dalin E."/>
            <person name="Tice H."/>
            <person name="Pitluck S."/>
            <person name="Saunders E."/>
            <person name="Brettin T."/>
            <person name="Bruce D."/>
            <person name="Han C."/>
            <person name="Tapia R."/>
            <person name="Schmutz J."/>
            <person name="Larimer F."/>
            <person name="Land M."/>
            <person name="Hauser L."/>
            <person name="Kyrpides N."/>
            <person name="Mikhailova N."/>
            <person name="Hoff W."/>
            <person name="Richardson P."/>
        </authorList>
    </citation>
    <scope>NUCLEOTIDE SEQUENCE [LARGE SCALE GENOMIC DNA]</scope>
    <source>
        <strain evidence="3">DSM 244 / SL1</strain>
    </source>
</reference>
<gene>
    <name evidence="2" type="ordered locus">Hhal_0683</name>
</gene>
<evidence type="ECO:0000313" key="2">
    <source>
        <dbReference type="EMBL" id="ABM61465.1"/>
    </source>
</evidence>
<dbReference type="STRING" id="349124.Hhal_0683"/>
<dbReference type="RefSeq" id="WP_011813488.1">
    <property type="nucleotide sequence ID" value="NC_008789.1"/>
</dbReference>
<dbReference type="EMBL" id="CP000544">
    <property type="protein sequence ID" value="ABM61465.1"/>
    <property type="molecule type" value="Genomic_DNA"/>
</dbReference>
<feature type="region of interest" description="Disordered" evidence="1">
    <location>
        <begin position="124"/>
        <end position="160"/>
    </location>
</feature>
<accession>A1WUV3</accession>
<evidence type="ECO:0000313" key="3">
    <source>
        <dbReference type="Proteomes" id="UP000000647"/>
    </source>
</evidence>
<feature type="compositionally biased region" description="Polar residues" evidence="1">
    <location>
        <begin position="151"/>
        <end position="160"/>
    </location>
</feature>
<dbReference type="Proteomes" id="UP000000647">
    <property type="component" value="Chromosome"/>
</dbReference>
<feature type="region of interest" description="Disordered" evidence="1">
    <location>
        <begin position="1"/>
        <end position="88"/>
    </location>
</feature>
<keyword evidence="3" id="KW-1185">Reference proteome</keyword>
<protein>
    <submittedName>
        <fullName evidence="2">Uncharacterized protein</fullName>
    </submittedName>
</protein>
<dbReference type="AlphaFoldDB" id="A1WUV3"/>
<feature type="compositionally biased region" description="Basic and acidic residues" evidence="1">
    <location>
        <begin position="76"/>
        <end position="87"/>
    </location>
</feature>
<dbReference type="KEGG" id="hha:Hhal_0683"/>
<evidence type="ECO:0000256" key="1">
    <source>
        <dbReference type="SAM" id="MobiDB-lite"/>
    </source>
</evidence>
<organism evidence="2 3">
    <name type="scientific">Halorhodospira halophila (strain DSM 244 / SL1)</name>
    <name type="common">Ectothiorhodospira halophila (strain DSM 244 / SL1)</name>
    <dbReference type="NCBI Taxonomy" id="349124"/>
    <lineage>
        <taxon>Bacteria</taxon>
        <taxon>Pseudomonadati</taxon>
        <taxon>Pseudomonadota</taxon>
        <taxon>Gammaproteobacteria</taxon>
        <taxon>Chromatiales</taxon>
        <taxon>Ectothiorhodospiraceae</taxon>
        <taxon>Halorhodospira</taxon>
    </lineage>
</organism>
<dbReference type="HOGENOM" id="CLU_1649761_0_0_6"/>
<sequence>MNSPDDQPQPPLLYDVVIPGEQVRADGGPWLRPEGDGGDAPDPPQPPFTKEASTPAGPAAQPGETGSGRPAADADAAQRAEIEREATRALARHLRSELERRLPEALREAEAPIRKAVDDALIDAVAASRRQQTPETTDTPGTPDNAPGADTHTNQPAPNR</sequence>